<keyword evidence="2" id="KW-0805">Transcription regulation</keyword>
<evidence type="ECO:0000256" key="4">
    <source>
        <dbReference type="ARBA" id="ARBA00023125"/>
    </source>
</evidence>
<accession>A0A173G8I3</accession>
<feature type="domain" description="RWP-RK" evidence="9">
    <location>
        <begin position="252"/>
        <end position="332"/>
    </location>
</feature>
<evidence type="ECO:0000259" key="9">
    <source>
        <dbReference type="PROSITE" id="PS51519"/>
    </source>
</evidence>
<sequence>MADPRAIVPYHDPHDNSYTEDIFNFINNPNPTFADLSLFEEPSSIPPSTNNPQPGDIITDAGDPFDDPLFWNIGNNCNAGSFQAGPSGNQAEMSDQGTPAIENAANMKAFPRWPVPPVPYLCSCCLVLREIIHTNGHDTTKLEIHGRLGLICHAILEIRQSTNASQHYMIDFCKKSIENVKEYLVQYCEERKQAGFMMLPDPLSDFYEAVCVGLDLDDNLTTDDYSQPPMTNSGENEMHQPEMENEAERTARTSLSAQRERTGKLTLRDLMIYFHLPIEEAARRMKLCPTVVKKICRRDGLHRWPHRKIKSIQRRMSVASGRLRSNDAEERANAQIEIQRLQEEMAAACAGLTR</sequence>
<dbReference type="InterPro" id="IPR003035">
    <property type="entry name" value="RWP-RK_dom"/>
</dbReference>
<dbReference type="AlphaFoldDB" id="A0A173G8I3"/>
<evidence type="ECO:0000256" key="6">
    <source>
        <dbReference type="ARBA" id="ARBA00023242"/>
    </source>
</evidence>
<dbReference type="EMBL" id="KX064680">
    <property type="protein sequence ID" value="ANH22496.1"/>
    <property type="molecule type" value="mRNA"/>
</dbReference>
<keyword evidence="3 7" id="KW-0175">Coiled coil</keyword>
<dbReference type="PANTHER" id="PTHR46373">
    <property type="entry name" value="PROTEIN RKD4"/>
    <property type="match status" value="1"/>
</dbReference>
<dbReference type="GO" id="GO:0003700">
    <property type="term" value="F:DNA-binding transcription factor activity"/>
    <property type="evidence" value="ECO:0007669"/>
    <property type="project" value="InterPro"/>
</dbReference>
<evidence type="ECO:0000256" key="2">
    <source>
        <dbReference type="ARBA" id="ARBA00023015"/>
    </source>
</evidence>
<reference evidence="10" key="1">
    <citation type="submission" date="2016-04" db="EMBL/GenBank/DDBJ databases">
        <authorList>
            <person name="Evans L.H."/>
            <person name="Alamgir A."/>
            <person name="Owens N."/>
            <person name="Weber N.D."/>
            <person name="Virtaneva K."/>
            <person name="Barbian K."/>
            <person name="Babar A."/>
            <person name="Rosenke K."/>
        </authorList>
    </citation>
    <scope>NUCLEOTIDE SEQUENCE</scope>
</reference>
<protein>
    <submittedName>
        <fullName evidence="10">RWP-RK domain containing protein</fullName>
    </submittedName>
</protein>
<evidence type="ECO:0000256" key="3">
    <source>
        <dbReference type="ARBA" id="ARBA00023054"/>
    </source>
</evidence>
<evidence type="ECO:0000256" key="8">
    <source>
        <dbReference type="SAM" id="MobiDB-lite"/>
    </source>
</evidence>
<gene>
    <name evidence="10" type="primary">RKD5</name>
</gene>
<feature type="region of interest" description="Disordered" evidence="8">
    <location>
        <begin position="222"/>
        <end position="259"/>
    </location>
</feature>
<evidence type="ECO:0000313" key="10">
    <source>
        <dbReference type="EMBL" id="ANH22496.1"/>
    </source>
</evidence>
<dbReference type="PANTHER" id="PTHR46373:SF5">
    <property type="entry name" value="RWP-RK DOMAIN PROTEIN"/>
    <property type="match status" value="1"/>
</dbReference>
<proteinExistence type="evidence at transcript level"/>
<comment type="function">
    <text evidence="1">Putative transcription factor.</text>
</comment>
<dbReference type="PROSITE" id="PS51519">
    <property type="entry name" value="RWP_RK"/>
    <property type="match status" value="1"/>
</dbReference>
<feature type="coiled-coil region" evidence="7">
    <location>
        <begin position="324"/>
        <end position="351"/>
    </location>
</feature>
<evidence type="ECO:0000256" key="7">
    <source>
        <dbReference type="SAM" id="Coils"/>
    </source>
</evidence>
<keyword evidence="4" id="KW-0238">DNA-binding</keyword>
<feature type="compositionally biased region" description="Basic and acidic residues" evidence="8">
    <location>
        <begin position="236"/>
        <end position="251"/>
    </location>
</feature>
<name>A0A173G8I3_PONTR</name>
<dbReference type="GO" id="GO:0003677">
    <property type="term" value="F:DNA binding"/>
    <property type="evidence" value="ECO:0007669"/>
    <property type="project" value="UniProtKB-KW"/>
</dbReference>
<evidence type="ECO:0000256" key="5">
    <source>
        <dbReference type="ARBA" id="ARBA00023163"/>
    </source>
</evidence>
<organism evidence="10">
    <name type="scientific">Poncirus trifoliata</name>
    <name type="common">Hardy orange</name>
    <name type="synonym">Citrus trifoliata</name>
    <dbReference type="NCBI Taxonomy" id="37690"/>
    <lineage>
        <taxon>Eukaryota</taxon>
        <taxon>Viridiplantae</taxon>
        <taxon>Streptophyta</taxon>
        <taxon>Embryophyta</taxon>
        <taxon>Tracheophyta</taxon>
        <taxon>Spermatophyta</taxon>
        <taxon>Magnoliopsida</taxon>
        <taxon>eudicotyledons</taxon>
        <taxon>Gunneridae</taxon>
        <taxon>Pentapetalae</taxon>
        <taxon>rosids</taxon>
        <taxon>malvids</taxon>
        <taxon>Sapindales</taxon>
        <taxon>Rutaceae</taxon>
        <taxon>Aurantioideae</taxon>
        <taxon>Citrus</taxon>
    </lineage>
</organism>
<evidence type="ECO:0000256" key="1">
    <source>
        <dbReference type="ARBA" id="ARBA00004049"/>
    </source>
</evidence>
<keyword evidence="5" id="KW-0804">Transcription</keyword>
<keyword evidence="6" id="KW-0539">Nucleus</keyword>
<dbReference type="Pfam" id="PF02042">
    <property type="entry name" value="RWP-RK"/>
    <property type="match status" value="1"/>
</dbReference>
<dbReference type="InterPro" id="IPR044607">
    <property type="entry name" value="RKD-like"/>
</dbReference>